<feature type="transmembrane region" description="Helical" evidence="6">
    <location>
        <begin position="814"/>
        <end position="842"/>
    </location>
</feature>
<evidence type="ECO:0000256" key="4">
    <source>
        <dbReference type="ARBA" id="ARBA00022989"/>
    </source>
</evidence>
<name>A0A364Y0H1_9BACT</name>
<dbReference type="RefSeq" id="WP_112747993.1">
    <property type="nucleotide sequence ID" value="NZ_QMFY01000008.1"/>
</dbReference>
<evidence type="ECO:0000256" key="5">
    <source>
        <dbReference type="ARBA" id="ARBA00023136"/>
    </source>
</evidence>
<dbReference type="Pfam" id="PF13649">
    <property type="entry name" value="Methyltransf_25"/>
    <property type="match status" value="1"/>
</dbReference>
<dbReference type="GO" id="GO:0016746">
    <property type="term" value="F:acyltransferase activity"/>
    <property type="evidence" value="ECO:0007669"/>
    <property type="project" value="UniProtKB-KW"/>
</dbReference>
<keyword evidence="8" id="KW-0808">Transferase</keyword>
<accession>A0A364Y0H1</accession>
<feature type="transmembrane region" description="Helical" evidence="6">
    <location>
        <begin position="435"/>
        <end position="452"/>
    </location>
</feature>
<feature type="transmembrane region" description="Helical" evidence="6">
    <location>
        <begin position="391"/>
        <end position="414"/>
    </location>
</feature>
<dbReference type="SUPFAM" id="SSF53335">
    <property type="entry name" value="S-adenosyl-L-methionine-dependent methyltransferases"/>
    <property type="match status" value="1"/>
</dbReference>
<dbReference type="GO" id="GO:0005886">
    <property type="term" value="C:plasma membrane"/>
    <property type="evidence" value="ECO:0007669"/>
    <property type="project" value="UniProtKB-SubCell"/>
</dbReference>
<comment type="caution">
    <text evidence="8">The sequence shown here is derived from an EMBL/GenBank/DDBJ whole genome shotgun (WGS) entry which is preliminary data.</text>
</comment>
<feature type="transmembrane region" description="Helical" evidence="6">
    <location>
        <begin position="680"/>
        <end position="702"/>
    </location>
</feature>
<keyword evidence="4 6" id="KW-1133">Transmembrane helix</keyword>
<keyword evidence="5 6" id="KW-0472">Membrane</keyword>
<gene>
    <name evidence="8" type="ORF">DQQ10_16535</name>
</gene>
<feature type="transmembrane region" description="Helical" evidence="6">
    <location>
        <begin position="750"/>
        <end position="767"/>
    </location>
</feature>
<feature type="transmembrane region" description="Helical" evidence="6">
    <location>
        <begin position="708"/>
        <end position="729"/>
    </location>
</feature>
<dbReference type="Gene3D" id="3.40.50.150">
    <property type="entry name" value="Vaccinia Virus protein VP39"/>
    <property type="match status" value="1"/>
</dbReference>
<reference evidence="8 9" key="1">
    <citation type="submission" date="2018-06" db="EMBL/GenBank/DDBJ databases">
        <title>Chryseolinea flavus sp. nov., a member of the phylum Bacteroidetes isolated from soil.</title>
        <authorList>
            <person name="Li Y."/>
            <person name="Wang J."/>
        </authorList>
    </citation>
    <scope>NUCLEOTIDE SEQUENCE [LARGE SCALE GENOMIC DNA]</scope>
    <source>
        <strain evidence="8 9">SDU1-6</strain>
    </source>
</reference>
<proteinExistence type="predicted"/>
<keyword evidence="3 6" id="KW-0812">Transmembrane</keyword>
<dbReference type="InterPro" id="IPR050545">
    <property type="entry name" value="Mycobact_MmpL"/>
</dbReference>
<evidence type="ECO:0000259" key="7">
    <source>
        <dbReference type="SMART" id="SM00563"/>
    </source>
</evidence>
<dbReference type="Gene3D" id="1.20.1640.10">
    <property type="entry name" value="Multidrug efflux transporter AcrB transmembrane domain"/>
    <property type="match status" value="2"/>
</dbReference>
<feature type="transmembrane region" description="Helical" evidence="6">
    <location>
        <begin position="773"/>
        <end position="802"/>
    </location>
</feature>
<dbReference type="Pfam" id="PF01553">
    <property type="entry name" value="Acyltransferase"/>
    <property type="match status" value="1"/>
</dbReference>
<keyword evidence="9" id="KW-1185">Reference proteome</keyword>
<dbReference type="InterPro" id="IPR029063">
    <property type="entry name" value="SAM-dependent_MTases_sf"/>
</dbReference>
<dbReference type="Proteomes" id="UP000251889">
    <property type="component" value="Unassembled WGS sequence"/>
</dbReference>
<dbReference type="InterPro" id="IPR004869">
    <property type="entry name" value="MMPL_dom"/>
</dbReference>
<feature type="transmembrane region" description="Helical" evidence="6">
    <location>
        <begin position="297"/>
        <end position="317"/>
    </location>
</feature>
<keyword evidence="8" id="KW-0012">Acyltransferase</keyword>
<feature type="transmembrane region" description="Helical" evidence="6">
    <location>
        <begin position="365"/>
        <end position="385"/>
    </location>
</feature>
<feature type="domain" description="Phospholipid/glycerol acyltransferase" evidence="7">
    <location>
        <begin position="889"/>
        <end position="998"/>
    </location>
</feature>
<evidence type="ECO:0000256" key="2">
    <source>
        <dbReference type="ARBA" id="ARBA00022475"/>
    </source>
</evidence>
<feature type="transmembrane region" description="Helical" evidence="6">
    <location>
        <begin position="323"/>
        <end position="345"/>
    </location>
</feature>
<dbReference type="EMBL" id="QMFY01000008">
    <property type="protein sequence ID" value="RAW00155.1"/>
    <property type="molecule type" value="Genomic_DNA"/>
</dbReference>
<dbReference type="OrthoDB" id="9803035at2"/>
<dbReference type="CDD" id="cd02440">
    <property type="entry name" value="AdoMet_MTases"/>
    <property type="match status" value="1"/>
</dbReference>
<dbReference type="SUPFAM" id="SSF82866">
    <property type="entry name" value="Multidrug efflux transporter AcrB transmembrane domain"/>
    <property type="match status" value="2"/>
</dbReference>
<comment type="subcellular location">
    <subcellularLocation>
        <location evidence="1">Cell membrane</location>
        <topology evidence="1">Multi-pass membrane protein</topology>
    </subcellularLocation>
</comment>
<dbReference type="AlphaFoldDB" id="A0A364Y0H1"/>
<dbReference type="PANTHER" id="PTHR33406:SF13">
    <property type="entry name" value="MEMBRANE PROTEIN YDFJ"/>
    <property type="match status" value="1"/>
</dbReference>
<dbReference type="CDD" id="cd07989">
    <property type="entry name" value="LPLAT_AGPAT-like"/>
    <property type="match status" value="1"/>
</dbReference>
<evidence type="ECO:0000313" key="8">
    <source>
        <dbReference type="EMBL" id="RAW00155.1"/>
    </source>
</evidence>
<sequence length="1278" mass="144148">MEALFVRLYRFFKHRHRIFWAIFISVFALFGVLASRIEFEEDITHFFPDDKRVEKLNYIFQHSSMAERVVVMVSIADSSQRANADSLVSATQRLVADLDTTLAIYHPTITAQVDDQKILAIFDVIQNNLPVFLTKDDYAILDSMTSPAGSRQALRSTYKQLISPSGVALKRMLVEDPMGFSFLVLKKLSQLQYDENFELYDSYIVTRDHRHLIFFIQPQAKANDTGKNAHLVDDLRVCLKRSNTNSSATLASAFGATVVAVDNAEQIRFDTQLTLSILIVLIAGFILWFFRRKRVMLLIMVPVIFGALFSLACIYLMKGIVSTLALAAGSIILGIAINYALHFLVHLRHHPDKEQVIKDLVRPMLLGSTTTVLAFFSLQFTNATILRDVGLFAGFSLIGAALCSLIFLPHLISVAAYRENIIERAFSRIGSPHKVWIVIIAIVTPVLLYFASDVKFLKDMSALNFMQQDTKDAQARLETINPASMNTVYVSAEGKNLQEALRRHEQAVPTLDSLKAAGLIKRYHAVSSFLLSDSLQAQRIQQWNKYWSAEKKSMLLANTADEGRKLKFNDAILSKIDTIVNKQYSELDKPAFALLQQTFFQDNIIDNPGRALVVSLVNVPQARNKELIDVMQHTPAHGADRQMLTNLFVEFVHDDFNFIVFFTSILVFVVLLISTGRIEITLITFLPMLVTWIWILGIMALVGIEFNIINVMISTFIFGLGDDYSIFVMDGLQQEYKTGKKTMSSVRTSIFLSAVTTICGLGVLIFAKHPALWSIAVIAIIGIVCVFLMSQTLEPFIFHWLITKRTKRGLPPMTFVGVVFTIITYGIFVMGSFALTIIGVILKVIPFGGPKKQLMYHRLISFCNWLILTVSLNKVTVTERNDKMFEQPSIIIANHSSFLDILITTMLHPKLILLTNKWVYNSPIFGGVVRMAGYYEVTEGAEESIDHLRKKVGEGFSIVVFPEGTRSENGKLNRFHKGAFFLAEKLDLPIRPLLIHGANTSIPKSTIYVFPTDITLKFLPLVATSDMHYGVTYSERTKSISKHFKSSYQEFKASKETPRWFYRKLISNYLYKGPVLEWYARIKVKLEDNYAFFDELVPKKGTVLDLGCGYGFLSYMLQFRSEERIITGVDYDDDKISVAQNGFAKGATLNFFCADVTEYPLSNYDVIFVNDVLHYLHREAQFDFLERCVAALNPGGKIVVRDGNADLQERHQGTKLSELFSVSLLGFNKSTQALTFISGKEVTAFASARGWKLEVFDQTKLTSNIIFVISKDAGHGTV</sequence>
<dbReference type="SUPFAM" id="SSF69593">
    <property type="entry name" value="Glycerol-3-phosphate (1)-acyltransferase"/>
    <property type="match status" value="1"/>
</dbReference>
<feature type="transmembrane region" description="Helical" evidence="6">
    <location>
        <begin position="656"/>
        <end position="673"/>
    </location>
</feature>
<evidence type="ECO:0000256" key="3">
    <source>
        <dbReference type="ARBA" id="ARBA00022692"/>
    </source>
</evidence>
<protein>
    <submittedName>
        <fullName evidence="8">Glycerol acyltransferase</fullName>
    </submittedName>
</protein>
<dbReference type="SMART" id="SM00563">
    <property type="entry name" value="PlsC"/>
    <property type="match status" value="1"/>
</dbReference>
<dbReference type="PANTHER" id="PTHR33406">
    <property type="entry name" value="MEMBRANE PROTEIN MJ1562-RELATED"/>
    <property type="match status" value="1"/>
</dbReference>
<dbReference type="InterPro" id="IPR002123">
    <property type="entry name" value="Plipid/glycerol_acylTrfase"/>
</dbReference>
<feature type="transmembrane region" description="Helical" evidence="6">
    <location>
        <begin position="273"/>
        <end position="290"/>
    </location>
</feature>
<dbReference type="InterPro" id="IPR041698">
    <property type="entry name" value="Methyltransf_25"/>
</dbReference>
<keyword evidence="2" id="KW-1003">Cell membrane</keyword>
<evidence type="ECO:0000256" key="1">
    <source>
        <dbReference type="ARBA" id="ARBA00004651"/>
    </source>
</evidence>
<evidence type="ECO:0000256" key="6">
    <source>
        <dbReference type="SAM" id="Phobius"/>
    </source>
</evidence>
<dbReference type="Pfam" id="PF03176">
    <property type="entry name" value="MMPL"/>
    <property type="match status" value="2"/>
</dbReference>
<organism evidence="8 9">
    <name type="scientific">Pseudochryseolinea flava</name>
    <dbReference type="NCBI Taxonomy" id="2059302"/>
    <lineage>
        <taxon>Bacteria</taxon>
        <taxon>Pseudomonadati</taxon>
        <taxon>Bacteroidota</taxon>
        <taxon>Cytophagia</taxon>
        <taxon>Cytophagales</taxon>
        <taxon>Fulvivirgaceae</taxon>
        <taxon>Pseudochryseolinea</taxon>
    </lineage>
</organism>
<evidence type="ECO:0000313" key="9">
    <source>
        <dbReference type="Proteomes" id="UP000251889"/>
    </source>
</evidence>